<dbReference type="AlphaFoldDB" id="A0AAT9LFC7"/>
<reference evidence="1" key="1">
    <citation type="submission" date="2020-10" db="EMBL/GenBank/DDBJ databases">
        <authorList>
            <person name="Kadnikov V."/>
            <person name="Beletsky A.V."/>
            <person name="Mardanov A.V."/>
            <person name="Karnachuk O.V."/>
            <person name="Ravin N.V."/>
        </authorList>
    </citation>
    <scope>NUCLEOTIDE SEQUENCE</scope>
    <source>
        <strain evidence="1">Bu02</strain>
    </source>
</reference>
<dbReference type="KEGG" id="fcz:IMF26_00220"/>
<proteinExistence type="predicted"/>
<sequence>MTSTTPVDVFISTLYTRLPSSLSRDTLMTFPGTACRALALACLGPIFAISLKELLSAASLSWTMRFAGKRDRSQEVARPFP</sequence>
<evidence type="ECO:0000313" key="1">
    <source>
        <dbReference type="EMBL" id="QUL99739.1"/>
    </source>
</evidence>
<organism evidence="1">
    <name type="scientific">Candidatus Fermentithermobacillus carboniphilus</name>
    <dbReference type="NCBI Taxonomy" id="3085328"/>
    <lineage>
        <taxon>Bacteria</taxon>
        <taxon>Bacillati</taxon>
        <taxon>Bacillota</taxon>
        <taxon>Candidatus Fermentithermobacillia</taxon>
        <taxon>Candidatus Fermentithermobacillales</taxon>
        <taxon>Candidatus Fermentithermobacillaceae</taxon>
        <taxon>Candidatus Fermentithermobacillus</taxon>
    </lineage>
</organism>
<dbReference type="EMBL" id="CP062796">
    <property type="protein sequence ID" value="QUL99739.1"/>
    <property type="molecule type" value="Genomic_DNA"/>
</dbReference>
<accession>A0AAT9LFC7</accession>
<reference evidence="1" key="2">
    <citation type="journal article" date="2023" name="Biology">
        <title>Prokaryotic Life Associated with Coal-Fire Gas Vents Revealed by Metagenomics.</title>
        <authorList>
            <person name="Kadnikov V.V."/>
            <person name="Mardanov A.V."/>
            <person name="Beletsky A.V."/>
            <person name="Karnachuk O.V."/>
            <person name="Ravin N.V."/>
        </authorList>
    </citation>
    <scope>NUCLEOTIDE SEQUENCE</scope>
    <source>
        <strain evidence="1">Bu02</strain>
    </source>
</reference>
<name>A0AAT9LFC7_9FIRM</name>
<protein>
    <submittedName>
        <fullName evidence="1">Uncharacterized protein</fullName>
    </submittedName>
</protein>
<gene>
    <name evidence="1" type="ORF">IMF26_00220</name>
</gene>